<dbReference type="AlphaFoldDB" id="A0A385FVR2"/>
<proteinExistence type="predicted"/>
<evidence type="ECO:0000313" key="1">
    <source>
        <dbReference type="EMBL" id="AXV45593.1"/>
    </source>
</evidence>
<gene>
    <name evidence="1" type="ORF">TRI9_00002</name>
</gene>
<sequence length="329" mass="37242">MATGLNPDDPMKTHIYYPGMEVRDELWLKFALIYLERLAFVFTVSEKSGLTALLDTLRQQSDLLAEPPEPAFFANITPQVESQITGLVAPDFVRHKVFGNKALITRWRQRANHDCFCPVQPGLERLHGFCLTQGFATQDEGGIRMARRFANLLSMRLAREWALANEGALITDHDYLDRLLHLLESRYHNRGGQDCFHLEIPLQVPTHLAEISFAELVALRGRSGFRQKLAAFHQALDALLAMLGSGYADPVILARFEQAQQGLNQLLGPETRSLPLTTLVSCSLPAMAMIHRLKESRPDSSLIFHPIKKSHFHQRKSQHFFTRLGQVKP</sequence>
<reference evidence="1" key="1">
    <citation type="submission" date="2018-07" db="EMBL/GenBank/DDBJ databases">
        <title>Functional screening for triclosan resistance in a wastewater metagenome and isolates of Escherichia coli and Enterococcus spp. from a large Canadian healthcare region.</title>
        <authorList>
            <person name="Cameron A."/>
            <person name="Barbieri R."/>
            <person name="Read R.R."/>
            <person name="Church D.L."/>
            <person name="Adator E.H."/>
            <person name="McAllister T.A."/>
        </authorList>
    </citation>
    <scope>NUCLEOTIDE SEQUENCE</scope>
</reference>
<accession>A0A385FVR2</accession>
<protein>
    <submittedName>
        <fullName evidence="1">Uncharacterized protein</fullName>
    </submittedName>
</protein>
<organism evidence="1">
    <name type="scientific">uncultured organism</name>
    <dbReference type="NCBI Taxonomy" id="155900"/>
    <lineage>
        <taxon>unclassified sequences</taxon>
        <taxon>environmental samples</taxon>
    </lineage>
</organism>
<dbReference type="EMBL" id="MH687388">
    <property type="protein sequence ID" value="AXV45593.1"/>
    <property type="molecule type" value="Genomic_DNA"/>
</dbReference>
<name>A0A385FVR2_9ZZZZ</name>